<comment type="caution">
    <text evidence="2">The sequence shown here is derived from an EMBL/GenBank/DDBJ whole genome shotgun (WGS) entry which is preliminary data.</text>
</comment>
<evidence type="ECO:0000256" key="1">
    <source>
        <dbReference type="SAM" id="SignalP"/>
    </source>
</evidence>
<dbReference type="AlphaFoldDB" id="A0A1R0H5T0"/>
<name>A0A1R0H5T0_9FUNG</name>
<keyword evidence="1" id="KW-0732">Signal</keyword>
<feature type="chain" id="PRO_5010362231" evidence="1">
    <location>
        <begin position="23"/>
        <end position="94"/>
    </location>
</feature>
<dbReference type="EMBL" id="LSSL01000476">
    <property type="protein sequence ID" value="OLY84497.1"/>
    <property type="molecule type" value="Genomic_DNA"/>
</dbReference>
<feature type="signal peptide" evidence="1">
    <location>
        <begin position="1"/>
        <end position="22"/>
    </location>
</feature>
<evidence type="ECO:0000313" key="2">
    <source>
        <dbReference type="EMBL" id="OLY84497.1"/>
    </source>
</evidence>
<organism evidence="2 3">
    <name type="scientific">Smittium mucronatum</name>
    <dbReference type="NCBI Taxonomy" id="133383"/>
    <lineage>
        <taxon>Eukaryota</taxon>
        <taxon>Fungi</taxon>
        <taxon>Fungi incertae sedis</taxon>
        <taxon>Zoopagomycota</taxon>
        <taxon>Kickxellomycotina</taxon>
        <taxon>Harpellomycetes</taxon>
        <taxon>Harpellales</taxon>
        <taxon>Legeriomycetaceae</taxon>
        <taxon>Smittium</taxon>
    </lineage>
</organism>
<gene>
    <name evidence="2" type="ORF">AYI68_g1341</name>
</gene>
<evidence type="ECO:0000313" key="3">
    <source>
        <dbReference type="Proteomes" id="UP000187455"/>
    </source>
</evidence>
<reference evidence="2 3" key="1">
    <citation type="journal article" date="2016" name="Mol. Biol. Evol.">
        <title>Genome-Wide Survey of Gut Fungi (Harpellales) Reveals the First Horizontally Transferred Ubiquitin Gene from a Mosquito Host.</title>
        <authorList>
            <person name="Wang Y."/>
            <person name="White M.M."/>
            <person name="Kvist S."/>
            <person name="Moncalvo J.M."/>
        </authorList>
    </citation>
    <scope>NUCLEOTIDE SEQUENCE [LARGE SCALE GENOMIC DNA]</scope>
    <source>
        <strain evidence="2 3">ALG-7-W6</strain>
    </source>
</reference>
<sequence>MEVITPLLRLSTLRLFFPVLTTLSVCTAPTVEIIGENLTGGLGPELNESPSNRGFTISIFSHLSPSIHLWDKYVRISTGLDQLMVVLNHAHSTI</sequence>
<keyword evidence="3" id="KW-1185">Reference proteome</keyword>
<proteinExistence type="predicted"/>
<protein>
    <submittedName>
        <fullName evidence="2">Uncharacterized protein</fullName>
    </submittedName>
</protein>
<accession>A0A1R0H5T0</accession>
<dbReference type="Proteomes" id="UP000187455">
    <property type="component" value="Unassembled WGS sequence"/>
</dbReference>